<evidence type="ECO:0000256" key="2">
    <source>
        <dbReference type="ARBA" id="ARBA00023239"/>
    </source>
</evidence>
<sequence length="223" mass="25511">MKRQLISFHLYPYIVKNYYLMKTGGSIGYNYGPIVVSKSKINGIKGKLIGIPGKWTTAYLLLKIFEENFTPVFMPFDKIIDAVEAGKIDAGLIIHEGQITYAERNLFKILDLGEWWFESHKLPVPLGCNVIRKDIGIENAKKISEILKKSILYSIEHKKEAINYASKFARNLGDINKIEKFVDMYVNERTIELGDDDITAIKILLNEGYEKGMIPFKTELEIV</sequence>
<evidence type="ECO:0008006" key="4">
    <source>
        <dbReference type="Google" id="ProtNLM"/>
    </source>
</evidence>
<dbReference type="EMBL" id="CCXY01000351">
    <property type="protein sequence ID" value="CEG13545.1"/>
    <property type="molecule type" value="Genomic_DNA"/>
</dbReference>
<dbReference type="InterPro" id="IPR003773">
    <property type="entry name" value="Menaquinone_biosynth"/>
</dbReference>
<dbReference type="SUPFAM" id="SSF53850">
    <property type="entry name" value="Periplasmic binding protein-like II"/>
    <property type="match status" value="1"/>
</dbReference>
<dbReference type="Gene3D" id="3.40.190.10">
    <property type="entry name" value="Periplasmic binding protein-like II"/>
    <property type="match status" value="2"/>
</dbReference>
<dbReference type="Pfam" id="PF02621">
    <property type="entry name" value="VitK2_biosynth"/>
    <property type="match status" value="1"/>
</dbReference>
<dbReference type="PANTHER" id="PTHR37167:SF1">
    <property type="entry name" value="1,4-DIHYDROXY-6-NAPHTOATE SYNTHASE"/>
    <property type="match status" value="1"/>
</dbReference>
<organism evidence="3">
    <name type="scientific">groundwater metagenome</name>
    <dbReference type="NCBI Taxonomy" id="717931"/>
    <lineage>
        <taxon>unclassified sequences</taxon>
        <taxon>metagenomes</taxon>
        <taxon>ecological metagenomes</taxon>
    </lineage>
</organism>
<dbReference type="AlphaFoldDB" id="A0A098EEU0"/>
<name>A0A098EEU0_9ZZZZ</name>
<dbReference type="GO" id="GO:0009234">
    <property type="term" value="P:menaquinone biosynthetic process"/>
    <property type="evidence" value="ECO:0007669"/>
    <property type="project" value="UniProtKB-KW"/>
</dbReference>
<dbReference type="InterPro" id="IPR030869">
    <property type="entry name" value="MqnD"/>
</dbReference>
<proteinExistence type="predicted"/>
<evidence type="ECO:0000256" key="1">
    <source>
        <dbReference type="ARBA" id="ARBA00022428"/>
    </source>
</evidence>
<keyword evidence="1" id="KW-0474">Menaquinone biosynthesis</keyword>
<keyword evidence="2" id="KW-0456">Lyase</keyword>
<dbReference type="PANTHER" id="PTHR37167">
    <property type="entry name" value="1,4-DIHYDROXY-6-NAPHTOATE SYNTHASE"/>
    <property type="match status" value="1"/>
</dbReference>
<dbReference type="GO" id="GO:0016829">
    <property type="term" value="F:lyase activity"/>
    <property type="evidence" value="ECO:0007669"/>
    <property type="project" value="UniProtKB-KW"/>
</dbReference>
<reference evidence="3" key="1">
    <citation type="submission" date="2014-09" db="EMBL/GenBank/DDBJ databases">
        <authorList>
            <person name="Probst J Alexander"/>
        </authorList>
    </citation>
    <scope>NUCLEOTIDE SEQUENCE</scope>
</reference>
<protein>
    <recommendedName>
        <fullName evidence="4">1,4-dihydroxy-6-naphtoate synthase</fullName>
    </recommendedName>
</protein>
<accession>A0A098EEU0</accession>
<evidence type="ECO:0000313" key="3">
    <source>
        <dbReference type="EMBL" id="CEG13545.1"/>
    </source>
</evidence>
<gene>
    <name evidence="3" type="ORF">MSIBF_A4140001</name>
</gene>